<proteinExistence type="predicted"/>
<name>A0A8J2LCV4_9HEXA</name>
<keyword evidence="2" id="KW-1185">Reference proteome</keyword>
<accession>A0A8J2LCV4</accession>
<evidence type="ECO:0000313" key="2">
    <source>
        <dbReference type="Proteomes" id="UP000708208"/>
    </source>
</evidence>
<gene>
    <name evidence="1" type="ORF">AFUS01_LOCUS41318</name>
</gene>
<dbReference type="AlphaFoldDB" id="A0A8J2LCV4"/>
<dbReference type="EMBL" id="CAJVCH010561091">
    <property type="protein sequence ID" value="CAG7831580.1"/>
    <property type="molecule type" value="Genomic_DNA"/>
</dbReference>
<organism evidence="1 2">
    <name type="scientific">Allacma fusca</name>
    <dbReference type="NCBI Taxonomy" id="39272"/>
    <lineage>
        <taxon>Eukaryota</taxon>
        <taxon>Metazoa</taxon>
        <taxon>Ecdysozoa</taxon>
        <taxon>Arthropoda</taxon>
        <taxon>Hexapoda</taxon>
        <taxon>Collembola</taxon>
        <taxon>Symphypleona</taxon>
        <taxon>Sminthuridae</taxon>
        <taxon>Allacma</taxon>
    </lineage>
</organism>
<reference evidence="1" key="1">
    <citation type="submission" date="2021-06" db="EMBL/GenBank/DDBJ databases">
        <authorList>
            <person name="Hodson N. C."/>
            <person name="Mongue J. A."/>
            <person name="Jaron S. K."/>
        </authorList>
    </citation>
    <scope>NUCLEOTIDE SEQUENCE</scope>
</reference>
<dbReference type="Proteomes" id="UP000708208">
    <property type="component" value="Unassembled WGS sequence"/>
</dbReference>
<comment type="caution">
    <text evidence="1">The sequence shown here is derived from an EMBL/GenBank/DDBJ whole genome shotgun (WGS) entry which is preliminary data.</text>
</comment>
<sequence length="103" mass="11506">MVLRSDKFCVDFESFILEFSGWYAELDKKVEELKHRVDVALTKLNGTQALGTSTSKSQLITTTPRPWTSRTWLSALRSPVEGSSFNGTAIQDIAEEIPNDLAL</sequence>
<evidence type="ECO:0000313" key="1">
    <source>
        <dbReference type="EMBL" id="CAG7831580.1"/>
    </source>
</evidence>
<feature type="non-terminal residue" evidence="1">
    <location>
        <position position="103"/>
    </location>
</feature>
<protein>
    <submittedName>
        <fullName evidence="1">Uncharacterized protein</fullName>
    </submittedName>
</protein>